<dbReference type="STRING" id="706434.HMPREF9429_01794"/>
<evidence type="ECO:0008006" key="3">
    <source>
        <dbReference type="Google" id="ProtNLM"/>
    </source>
</evidence>
<sequence length="111" mass="12200">MTDRQQKKVDGMETNEEKVYTVSQSAMEKIVRTAVAGTTGVAANRKIHVSVHPKEDELAVAIRLTALPKAQMRELALAVQHHTAQAVKDMIGPDKVTVDVTIEDMIAHRTV</sequence>
<proteinExistence type="predicted"/>
<gene>
    <name evidence="1" type="ORF">HMPREF9429_01794</name>
</gene>
<accession>E2ZE92</accession>
<dbReference type="HOGENOM" id="CLU_2285548_0_0_9"/>
<organism evidence="1 2">
    <name type="scientific">Megasphaera micronuciformis F0359</name>
    <dbReference type="NCBI Taxonomy" id="706434"/>
    <lineage>
        <taxon>Bacteria</taxon>
        <taxon>Bacillati</taxon>
        <taxon>Bacillota</taxon>
        <taxon>Negativicutes</taxon>
        <taxon>Veillonellales</taxon>
        <taxon>Veillonellaceae</taxon>
        <taxon>Megasphaera</taxon>
    </lineage>
</organism>
<dbReference type="Proteomes" id="UP000003195">
    <property type="component" value="Unassembled WGS sequence"/>
</dbReference>
<evidence type="ECO:0000313" key="2">
    <source>
        <dbReference type="Proteomes" id="UP000003195"/>
    </source>
</evidence>
<evidence type="ECO:0000313" key="1">
    <source>
        <dbReference type="EMBL" id="EFQ03366.1"/>
    </source>
</evidence>
<name>E2ZE92_9FIRM</name>
<dbReference type="eggNOG" id="ENOG5034A6X">
    <property type="taxonomic scope" value="Bacteria"/>
</dbReference>
<dbReference type="AlphaFoldDB" id="E2ZE92"/>
<keyword evidence="2" id="KW-1185">Reference proteome</keyword>
<comment type="caution">
    <text evidence="1">The sequence shown here is derived from an EMBL/GenBank/DDBJ whole genome shotgun (WGS) entry which is preliminary data.</text>
</comment>
<reference evidence="1 2" key="1">
    <citation type="submission" date="2010-08" db="EMBL/GenBank/DDBJ databases">
        <authorList>
            <person name="Weinstock G."/>
            <person name="Sodergren E."/>
            <person name="Clifton S."/>
            <person name="Fulton L."/>
            <person name="Fulton B."/>
            <person name="Courtney L."/>
            <person name="Fronick C."/>
            <person name="Harrison M."/>
            <person name="Strong C."/>
            <person name="Farmer C."/>
            <person name="Delahaunty K."/>
            <person name="Markovic C."/>
            <person name="Hall O."/>
            <person name="Minx P."/>
            <person name="Tomlinson C."/>
            <person name="Mitreva M."/>
            <person name="Hou S."/>
            <person name="Chen J."/>
            <person name="Wollam A."/>
            <person name="Pepin K.H."/>
            <person name="Johnson M."/>
            <person name="Bhonagiri V."/>
            <person name="Zhang X."/>
            <person name="Suruliraj S."/>
            <person name="Warren W."/>
            <person name="Chinwalla A."/>
            <person name="Mardis E.R."/>
            <person name="Wilson R.K."/>
        </authorList>
    </citation>
    <scope>NUCLEOTIDE SEQUENCE [LARGE SCALE GENOMIC DNA]</scope>
    <source>
        <strain evidence="1 2">F0359</strain>
    </source>
</reference>
<protein>
    <recommendedName>
        <fullName evidence="3">Asp23/Gls24 family envelope stress response protein</fullName>
    </recommendedName>
</protein>
<dbReference type="EMBL" id="AECS01000049">
    <property type="protein sequence ID" value="EFQ03366.1"/>
    <property type="molecule type" value="Genomic_DNA"/>
</dbReference>